<evidence type="ECO:0000256" key="12">
    <source>
        <dbReference type="ARBA" id="ARBA00023136"/>
    </source>
</evidence>
<proteinExistence type="inferred from homology"/>
<accession>A0A2S9Q6E9</accession>
<keyword evidence="10 13" id="KW-1133">Transmembrane helix</keyword>
<comment type="subunit">
    <text evidence="4">Part of the SecDF-YidC-YajC translocase complex. The SecDF-YidC-YajC translocase forms a supercomplex with SecYEG, called the holo-translocon (HTL).</text>
</comment>
<evidence type="ECO:0000256" key="13">
    <source>
        <dbReference type="SAM" id="Phobius"/>
    </source>
</evidence>
<dbReference type="GO" id="GO:0005886">
    <property type="term" value="C:plasma membrane"/>
    <property type="evidence" value="ECO:0007669"/>
    <property type="project" value="UniProtKB-SubCell"/>
</dbReference>
<dbReference type="PANTHER" id="PTHR33909:SF1">
    <property type="entry name" value="SEC TRANSLOCON ACCESSORY COMPLEX SUBUNIT YAJC"/>
    <property type="match status" value="1"/>
</dbReference>
<reference evidence="14 15" key="1">
    <citation type="submission" date="2018-02" db="EMBL/GenBank/DDBJ databases">
        <title>Whole genome sequencing of endophytic bacterium.</title>
        <authorList>
            <person name="Eedara R."/>
            <person name="Podile A.R."/>
        </authorList>
    </citation>
    <scope>NUCLEOTIDE SEQUENCE [LARGE SCALE GENOMIC DNA]</scope>
    <source>
        <strain evidence="14 15">RP1T</strain>
    </source>
</reference>
<keyword evidence="8 13" id="KW-0812">Transmembrane</keyword>
<dbReference type="RefSeq" id="WP_105864507.1">
    <property type="nucleotide sequence ID" value="NZ_PUEJ01000010.1"/>
</dbReference>
<evidence type="ECO:0000256" key="2">
    <source>
        <dbReference type="ARBA" id="ARBA00004162"/>
    </source>
</evidence>
<dbReference type="PANTHER" id="PTHR33909">
    <property type="entry name" value="SEC TRANSLOCON ACCESSORY COMPLEX SUBUNIT YAJC"/>
    <property type="match status" value="1"/>
</dbReference>
<keyword evidence="7" id="KW-1003">Cell membrane</keyword>
<evidence type="ECO:0000256" key="11">
    <source>
        <dbReference type="ARBA" id="ARBA00023010"/>
    </source>
</evidence>
<dbReference type="OrthoDB" id="9811406at2"/>
<keyword evidence="11" id="KW-0811">Translocation</keyword>
<evidence type="ECO:0000256" key="3">
    <source>
        <dbReference type="ARBA" id="ARBA00006742"/>
    </source>
</evidence>
<dbReference type="GO" id="GO:0015031">
    <property type="term" value="P:protein transport"/>
    <property type="evidence" value="ECO:0007669"/>
    <property type="project" value="UniProtKB-KW"/>
</dbReference>
<evidence type="ECO:0000313" key="14">
    <source>
        <dbReference type="EMBL" id="PRH84921.1"/>
    </source>
</evidence>
<evidence type="ECO:0000313" key="15">
    <source>
        <dbReference type="Proteomes" id="UP000237682"/>
    </source>
</evidence>
<dbReference type="Proteomes" id="UP000237682">
    <property type="component" value="Unassembled WGS sequence"/>
</dbReference>
<dbReference type="NCBIfam" id="TIGR00739">
    <property type="entry name" value="yajC"/>
    <property type="match status" value="1"/>
</dbReference>
<evidence type="ECO:0000256" key="7">
    <source>
        <dbReference type="ARBA" id="ARBA00022475"/>
    </source>
</evidence>
<comment type="subcellular location">
    <subcellularLocation>
        <location evidence="2">Cell membrane</location>
        <topology evidence="2">Single-pass membrane protein</topology>
    </subcellularLocation>
</comment>
<evidence type="ECO:0000256" key="1">
    <source>
        <dbReference type="ARBA" id="ARBA00002061"/>
    </source>
</evidence>
<gene>
    <name evidence="14" type="primary">yajC</name>
    <name evidence="14" type="ORF">C5L14_23450</name>
</gene>
<evidence type="ECO:0000256" key="6">
    <source>
        <dbReference type="ARBA" id="ARBA00022448"/>
    </source>
</evidence>
<comment type="function">
    <text evidence="1">The SecYEG-SecDF-YajC-YidC holo-translocon (HTL) protein secretase/insertase is a supercomplex required for protein secretion, insertion of proteins into membranes, and assembly of membrane protein complexes. While the SecYEG complex is essential for assembly of a number of proteins and complexes, the SecDF-YajC-YidC subcomplex facilitates these functions.</text>
</comment>
<evidence type="ECO:0000256" key="5">
    <source>
        <dbReference type="ARBA" id="ARBA00014962"/>
    </source>
</evidence>
<evidence type="ECO:0000256" key="10">
    <source>
        <dbReference type="ARBA" id="ARBA00022989"/>
    </source>
</evidence>
<keyword evidence="15" id="KW-1185">Reference proteome</keyword>
<dbReference type="AlphaFoldDB" id="A0A2S9Q6E9"/>
<keyword evidence="6" id="KW-0813">Transport</keyword>
<organism evidence="14 15">
    <name type="scientific">Labrys okinawensis</name>
    <dbReference type="NCBI Taxonomy" id="346911"/>
    <lineage>
        <taxon>Bacteria</taxon>
        <taxon>Pseudomonadati</taxon>
        <taxon>Pseudomonadota</taxon>
        <taxon>Alphaproteobacteria</taxon>
        <taxon>Hyphomicrobiales</taxon>
        <taxon>Xanthobacteraceae</taxon>
        <taxon>Labrys</taxon>
    </lineage>
</organism>
<keyword evidence="9" id="KW-0653">Protein transport</keyword>
<evidence type="ECO:0000256" key="8">
    <source>
        <dbReference type="ARBA" id="ARBA00022692"/>
    </source>
</evidence>
<evidence type="ECO:0000256" key="9">
    <source>
        <dbReference type="ARBA" id="ARBA00022927"/>
    </source>
</evidence>
<keyword evidence="12 13" id="KW-0472">Membrane</keyword>
<dbReference type="Pfam" id="PF02699">
    <property type="entry name" value="YajC"/>
    <property type="match status" value="1"/>
</dbReference>
<dbReference type="SMART" id="SM01323">
    <property type="entry name" value="YajC"/>
    <property type="match status" value="1"/>
</dbReference>
<name>A0A2S9Q6E9_9HYPH</name>
<protein>
    <recommendedName>
        <fullName evidence="5">Sec translocon accessory complex subunit YajC</fullName>
    </recommendedName>
</protein>
<feature type="transmembrane region" description="Helical" evidence="13">
    <location>
        <begin position="20"/>
        <end position="40"/>
    </location>
</feature>
<comment type="similarity">
    <text evidence="3">Belongs to the YajC family.</text>
</comment>
<dbReference type="InterPro" id="IPR003849">
    <property type="entry name" value="Preprotein_translocase_YajC"/>
</dbReference>
<dbReference type="EMBL" id="PUEJ01000010">
    <property type="protein sequence ID" value="PRH84921.1"/>
    <property type="molecule type" value="Genomic_DNA"/>
</dbReference>
<evidence type="ECO:0000256" key="4">
    <source>
        <dbReference type="ARBA" id="ARBA00011718"/>
    </source>
</evidence>
<comment type="caution">
    <text evidence="14">The sequence shown here is derived from an EMBL/GenBank/DDBJ whole genome shotgun (WGS) entry which is preliminary data.</text>
</comment>
<dbReference type="PRINTS" id="PR01853">
    <property type="entry name" value="YAJCTRNLCASE"/>
</dbReference>
<sequence>MFTTPAFAQAAQGGGDLFSSLGGTLLLPIAMFVIFYFLLIRPQQRKAKEQAALLKAIRRGDTIVMSGGMIGKVTKAVEGESEIEAEIAEGVRVKVIREMVVTVRSKTEPVKKTEAA</sequence>